<dbReference type="GO" id="GO:0003684">
    <property type="term" value="F:damaged DNA binding"/>
    <property type="evidence" value="ECO:0007669"/>
    <property type="project" value="InterPro"/>
</dbReference>
<evidence type="ECO:0000313" key="14">
    <source>
        <dbReference type="Proteomes" id="UP001152592"/>
    </source>
</evidence>
<evidence type="ECO:0000256" key="3">
    <source>
        <dbReference type="ARBA" id="ARBA00022723"/>
    </source>
</evidence>
<dbReference type="PROSITE" id="PS50173">
    <property type="entry name" value="UMUC"/>
    <property type="match status" value="1"/>
</dbReference>
<comment type="caution">
    <text evidence="13">The sequence shown here is derived from an EMBL/GenBank/DDBJ whole genome shotgun (WGS) entry which is preliminary data.</text>
</comment>
<name>A0A9W4I511_9EURO</name>
<dbReference type="GO" id="GO:0005657">
    <property type="term" value="C:replication fork"/>
    <property type="evidence" value="ECO:0007669"/>
    <property type="project" value="TreeGrafter"/>
</dbReference>
<evidence type="ECO:0000256" key="10">
    <source>
        <dbReference type="SAM" id="MobiDB-lite"/>
    </source>
</evidence>
<reference evidence="13" key="1">
    <citation type="submission" date="2021-07" db="EMBL/GenBank/DDBJ databases">
        <authorList>
            <person name="Branca A.L. A."/>
        </authorList>
    </citation>
    <scope>NUCLEOTIDE SEQUENCE</scope>
</reference>
<dbReference type="GO" id="GO:0006281">
    <property type="term" value="P:DNA repair"/>
    <property type="evidence" value="ECO:0007669"/>
    <property type="project" value="UniProtKB-KW"/>
</dbReference>
<evidence type="ECO:0000256" key="1">
    <source>
        <dbReference type="ARBA" id="ARBA00004123"/>
    </source>
</evidence>
<proteinExistence type="predicted"/>
<dbReference type="InterPro" id="IPR043128">
    <property type="entry name" value="Rev_trsase/Diguanyl_cyclase"/>
</dbReference>
<keyword evidence="4" id="KW-0227">DNA damage</keyword>
<evidence type="ECO:0000256" key="6">
    <source>
        <dbReference type="ARBA" id="ARBA00022833"/>
    </source>
</evidence>
<keyword evidence="8" id="KW-0539">Nucleus</keyword>
<organism evidence="13 14">
    <name type="scientific">Penicillium salamii</name>
    <dbReference type="NCBI Taxonomy" id="1612424"/>
    <lineage>
        <taxon>Eukaryota</taxon>
        <taxon>Fungi</taxon>
        <taxon>Dikarya</taxon>
        <taxon>Ascomycota</taxon>
        <taxon>Pezizomycotina</taxon>
        <taxon>Eurotiomycetes</taxon>
        <taxon>Eurotiomycetidae</taxon>
        <taxon>Eurotiales</taxon>
        <taxon>Aspergillaceae</taxon>
        <taxon>Penicillium</taxon>
    </lineage>
</organism>
<gene>
    <name evidence="13" type="ORF">PSALAMII_LOCUS383</name>
</gene>
<dbReference type="Gene3D" id="3.30.1490.100">
    <property type="entry name" value="DNA polymerase, Y-family, little finger domain"/>
    <property type="match status" value="1"/>
</dbReference>
<accession>A0A9W4I511</accession>
<protein>
    <recommendedName>
        <fullName evidence="9">DNA polymerase eta</fullName>
    </recommendedName>
</protein>
<dbReference type="Gene3D" id="3.30.70.270">
    <property type="match status" value="1"/>
</dbReference>
<dbReference type="InterPro" id="IPR036775">
    <property type="entry name" value="DNA_pol_Y-fam_lit_finger_sf"/>
</dbReference>
<dbReference type="Gene3D" id="3.40.1170.60">
    <property type="match status" value="1"/>
</dbReference>
<dbReference type="AlphaFoldDB" id="A0A9W4I511"/>
<dbReference type="GO" id="GO:0009314">
    <property type="term" value="P:response to radiation"/>
    <property type="evidence" value="ECO:0007669"/>
    <property type="project" value="TreeGrafter"/>
</dbReference>
<evidence type="ECO:0000256" key="5">
    <source>
        <dbReference type="ARBA" id="ARBA00022771"/>
    </source>
</evidence>
<evidence type="ECO:0000259" key="11">
    <source>
        <dbReference type="PROSITE" id="PS50173"/>
    </source>
</evidence>
<evidence type="ECO:0000256" key="2">
    <source>
        <dbReference type="ARBA" id="ARBA00022679"/>
    </source>
</evidence>
<feature type="domain" description="UmuC" evidence="11">
    <location>
        <begin position="17"/>
        <end position="254"/>
    </location>
</feature>
<dbReference type="PANTHER" id="PTHR45873">
    <property type="entry name" value="DNA POLYMERASE ETA"/>
    <property type="match status" value="1"/>
</dbReference>
<sequence length="541" mass="59864">MKSPLVSTDATSNSWPNVPLGVQQWNAIIALNYPARSHGLARAISVEEAREKCPSIVLQHVPTWREGCATWAYRPTTTIMPGTDKAALDPYRLESRKGLELVKRTLPDSPPPIIEKASVDEMFLDLSAQVHSILLQRYPALLNVKSLSIEESLPLPNTSVSDWRAKSVFGATTGDDHIDWDDLSLSIGSEIVDNLRREIFENLRYTCSAGIAHNKILAKLASSHKKPNHQTIVLRRGTCEFLSSHKFTKIPGLGGVLGTQIVEKFNTDMVSQLLSISLPQLKEVMGPEIGHRIFNVIRGEENSEVNPRTCVQSMLSAKTFVPKISSIDQAARWLRIFVADLLGRLKKLAVENHRVCPTIVTLNHFIEGRFGPTRSKQTMIPRSTSMNGEMLFKIAYDLLSQIVAEEDSWPCRSLSLRIAGFQDIPKPECLITSYFGAQNRSASLVSSPHVGPSGLSKYSLDRGLSKGQESTQSPPAQVEPSPEHDALNHFLTNNEPDGGPESDVNFYPCPHCKSSISMAGVLEHLDWHVALELSDTDMSHQ</sequence>
<dbReference type="InterPro" id="IPR001126">
    <property type="entry name" value="UmuC"/>
</dbReference>
<keyword evidence="2" id="KW-0808">Transferase</keyword>
<evidence type="ECO:0000313" key="13">
    <source>
        <dbReference type="EMBL" id="CAG8236053.1"/>
    </source>
</evidence>
<dbReference type="Pfam" id="PF11799">
    <property type="entry name" value="IMS_C"/>
    <property type="match status" value="1"/>
</dbReference>
<comment type="subcellular location">
    <subcellularLocation>
        <location evidence="1">Nucleus</location>
    </subcellularLocation>
</comment>
<dbReference type="SUPFAM" id="SSF100879">
    <property type="entry name" value="Lesion bypass DNA polymerase (Y-family), little finger domain"/>
    <property type="match status" value="1"/>
</dbReference>
<dbReference type="InterPro" id="IPR043502">
    <property type="entry name" value="DNA/RNA_pol_sf"/>
</dbReference>
<feature type="domain" description="UBZ3-type" evidence="12">
    <location>
        <begin position="502"/>
        <end position="536"/>
    </location>
</feature>
<dbReference type="Gene3D" id="1.10.150.20">
    <property type="entry name" value="5' to 3' exonuclease, C-terminal subdomain"/>
    <property type="match status" value="1"/>
</dbReference>
<keyword evidence="7" id="KW-0234">DNA repair</keyword>
<dbReference type="PROSITE" id="PS51907">
    <property type="entry name" value="ZF_UBZ3"/>
    <property type="match status" value="1"/>
</dbReference>
<dbReference type="EMBL" id="CAJVPD010000018">
    <property type="protein sequence ID" value="CAG8236053.1"/>
    <property type="molecule type" value="Genomic_DNA"/>
</dbReference>
<dbReference type="GO" id="GO:0070987">
    <property type="term" value="P:error-free translesion synthesis"/>
    <property type="evidence" value="ECO:0007669"/>
    <property type="project" value="UniProtKB-ARBA"/>
</dbReference>
<dbReference type="Pfam" id="PF00817">
    <property type="entry name" value="IMS"/>
    <property type="match status" value="1"/>
</dbReference>
<dbReference type="Proteomes" id="UP001152592">
    <property type="component" value="Unassembled WGS sequence"/>
</dbReference>
<dbReference type="Pfam" id="PF21704">
    <property type="entry name" value="POLH-Rev1_HhH"/>
    <property type="match status" value="1"/>
</dbReference>
<dbReference type="OrthoDB" id="3639251at2759"/>
<dbReference type="GO" id="GO:0042276">
    <property type="term" value="P:error-prone translesion synthesis"/>
    <property type="evidence" value="ECO:0007669"/>
    <property type="project" value="TreeGrafter"/>
</dbReference>
<evidence type="ECO:0000256" key="9">
    <source>
        <dbReference type="ARBA" id="ARBA00044975"/>
    </source>
</evidence>
<dbReference type="GO" id="GO:0008270">
    <property type="term" value="F:zinc ion binding"/>
    <property type="evidence" value="ECO:0007669"/>
    <property type="project" value="UniProtKB-KW"/>
</dbReference>
<dbReference type="InterPro" id="IPR041298">
    <property type="entry name" value="UBZ3"/>
</dbReference>
<evidence type="ECO:0000256" key="7">
    <source>
        <dbReference type="ARBA" id="ARBA00023204"/>
    </source>
</evidence>
<evidence type="ECO:0000256" key="8">
    <source>
        <dbReference type="ARBA" id="ARBA00023242"/>
    </source>
</evidence>
<dbReference type="GO" id="GO:0003887">
    <property type="term" value="F:DNA-directed DNA polymerase activity"/>
    <property type="evidence" value="ECO:0007669"/>
    <property type="project" value="TreeGrafter"/>
</dbReference>
<dbReference type="GO" id="GO:0035861">
    <property type="term" value="C:site of double-strand break"/>
    <property type="evidence" value="ECO:0007669"/>
    <property type="project" value="TreeGrafter"/>
</dbReference>
<dbReference type="Pfam" id="PF18439">
    <property type="entry name" value="zf_UBZ"/>
    <property type="match status" value="1"/>
</dbReference>
<dbReference type="SUPFAM" id="SSF56672">
    <property type="entry name" value="DNA/RNA polymerases"/>
    <property type="match status" value="1"/>
</dbReference>
<evidence type="ECO:0000259" key="12">
    <source>
        <dbReference type="PROSITE" id="PS51907"/>
    </source>
</evidence>
<dbReference type="PIRSF" id="PIRSF036603">
    <property type="entry name" value="DPol_eta"/>
    <property type="match status" value="1"/>
</dbReference>
<feature type="region of interest" description="Disordered" evidence="10">
    <location>
        <begin position="445"/>
        <end position="486"/>
    </location>
</feature>
<dbReference type="InterPro" id="IPR017961">
    <property type="entry name" value="DNA_pol_Y-fam_little_finger"/>
</dbReference>
<dbReference type="InterPro" id="IPR052230">
    <property type="entry name" value="DNA_polymerase_eta"/>
</dbReference>
<dbReference type="GO" id="GO:0005634">
    <property type="term" value="C:nucleus"/>
    <property type="evidence" value="ECO:0007669"/>
    <property type="project" value="UniProtKB-SubCell"/>
</dbReference>
<keyword evidence="6" id="KW-0862">Zinc</keyword>
<keyword evidence="5" id="KW-0863">Zinc-finger</keyword>
<evidence type="ECO:0000256" key="4">
    <source>
        <dbReference type="ARBA" id="ARBA00022763"/>
    </source>
</evidence>
<keyword evidence="3" id="KW-0479">Metal-binding</keyword>
<dbReference type="PANTHER" id="PTHR45873:SF1">
    <property type="entry name" value="DNA POLYMERASE ETA"/>
    <property type="match status" value="1"/>
</dbReference>